<evidence type="ECO:0000256" key="2">
    <source>
        <dbReference type="ARBA" id="ARBA00004524"/>
    </source>
</evidence>
<dbReference type="GO" id="GO:0005789">
    <property type="term" value="C:endoplasmic reticulum membrane"/>
    <property type="evidence" value="ECO:0007669"/>
    <property type="project" value="UniProtKB-SubCell"/>
</dbReference>
<dbReference type="GO" id="GO:0004497">
    <property type="term" value="F:monooxygenase activity"/>
    <property type="evidence" value="ECO:0007669"/>
    <property type="project" value="UniProtKB-KW"/>
</dbReference>
<comment type="cofactor">
    <cofactor evidence="1">
        <name>heme</name>
        <dbReference type="ChEBI" id="CHEBI:30413"/>
    </cofactor>
</comment>
<evidence type="ECO:0000256" key="4">
    <source>
        <dbReference type="ARBA" id="ARBA00010617"/>
    </source>
</evidence>
<proteinExistence type="inferred from homology"/>
<keyword evidence="11" id="KW-0503">Monooxygenase</keyword>
<dbReference type="AlphaFoldDB" id="A0AAV8WPJ9"/>
<dbReference type="EMBL" id="JANEYF010005386">
    <property type="protein sequence ID" value="KAJ8928369.1"/>
    <property type="molecule type" value="Genomic_DNA"/>
</dbReference>
<comment type="caution">
    <text evidence="13">The sequence shown here is derived from an EMBL/GenBank/DDBJ whole genome shotgun (WGS) entry which is preliminary data.</text>
</comment>
<evidence type="ECO:0000256" key="5">
    <source>
        <dbReference type="ARBA" id="ARBA00022617"/>
    </source>
</evidence>
<evidence type="ECO:0000256" key="6">
    <source>
        <dbReference type="ARBA" id="ARBA00022723"/>
    </source>
</evidence>
<reference evidence="13" key="1">
    <citation type="journal article" date="2023" name="Insect Mol. Biol.">
        <title>Genome sequencing provides insights into the evolution of gene families encoding plant cell wall-degrading enzymes in longhorned beetles.</title>
        <authorList>
            <person name="Shin N.R."/>
            <person name="Okamura Y."/>
            <person name="Kirsch R."/>
            <person name="Pauchet Y."/>
        </authorList>
    </citation>
    <scope>NUCLEOTIDE SEQUENCE</scope>
    <source>
        <strain evidence="13">RBIC_L_NR</strain>
    </source>
</reference>
<dbReference type="SUPFAM" id="SSF48264">
    <property type="entry name" value="Cytochrome P450"/>
    <property type="match status" value="1"/>
</dbReference>
<dbReference type="InterPro" id="IPR050476">
    <property type="entry name" value="Insect_CytP450_Detox"/>
</dbReference>
<dbReference type="GO" id="GO:0005506">
    <property type="term" value="F:iron ion binding"/>
    <property type="evidence" value="ECO:0007669"/>
    <property type="project" value="InterPro"/>
</dbReference>
<dbReference type="GO" id="GO:0020037">
    <property type="term" value="F:heme binding"/>
    <property type="evidence" value="ECO:0007669"/>
    <property type="project" value="InterPro"/>
</dbReference>
<comment type="subcellular location">
    <subcellularLocation>
        <location evidence="3">Endoplasmic reticulum membrane</location>
    </subcellularLocation>
    <subcellularLocation>
        <location evidence="2">Microsome membrane</location>
    </subcellularLocation>
</comment>
<evidence type="ECO:0000256" key="11">
    <source>
        <dbReference type="ARBA" id="ARBA00023033"/>
    </source>
</evidence>
<dbReference type="GO" id="GO:0016705">
    <property type="term" value="F:oxidoreductase activity, acting on paired donors, with incorporation or reduction of molecular oxygen"/>
    <property type="evidence" value="ECO:0007669"/>
    <property type="project" value="InterPro"/>
</dbReference>
<evidence type="ECO:0000256" key="3">
    <source>
        <dbReference type="ARBA" id="ARBA00004586"/>
    </source>
</evidence>
<keyword evidence="14" id="KW-1185">Reference proteome</keyword>
<keyword evidence="8" id="KW-0492">Microsome</keyword>
<evidence type="ECO:0000256" key="9">
    <source>
        <dbReference type="ARBA" id="ARBA00023002"/>
    </source>
</evidence>
<keyword evidence="5" id="KW-0349">Heme</keyword>
<sequence>MIYFGTYQFVKPILLLKDPDLIKQIAVKDFDHFTDHRTLVPENIDPLWGRNLLTLKGKA</sequence>
<keyword evidence="12" id="KW-0472">Membrane</keyword>
<dbReference type="InterPro" id="IPR036396">
    <property type="entry name" value="Cyt_P450_sf"/>
</dbReference>
<dbReference type="PANTHER" id="PTHR24292">
    <property type="entry name" value="CYTOCHROME P450"/>
    <property type="match status" value="1"/>
</dbReference>
<gene>
    <name evidence="13" type="ORF">NQ314_019100</name>
</gene>
<keyword evidence="6" id="KW-0479">Metal-binding</keyword>
<dbReference type="PANTHER" id="PTHR24292:SF54">
    <property type="entry name" value="CYP9F3-RELATED"/>
    <property type="match status" value="1"/>
</dbReference>
<protein>
    <submittedName>
        <fullName evidence="13">Uncharacterized protein</fullName>
    </submittedName>
</protein>
<dbReference type="Proteomes" id="UP001162156">
    <property type="component" value="Unassembled WGS sequence"/>
</dbReference>
<organism evidence="13 14">
    <name type="scientific">Rhamnusium bicolor</name>
    <dbReference type="NCBI Taxonomy" id="1586634"/>
    <lineage>
        <taxon>Eukaryota</taxon>
        <taxon>Metazoa</taxon>
        <taxon>Ecdysozoa</taxon>
        <taxon>Arthropoda</taxon>
        <taxon>Hexapoda</taxon>
        <taxon>Insecta</taxon>
        <taxon>Pterygota</taxon>
        <taxon>Neoptera</taxon>
        <taxon>Endopterygota</taxon>
        <taxon>Coleoptera</taxon>
        <taxon>Polyphaga</taxon>
        <taxon>Cucujiformia</taxon>
        <taxon>Chrysomeloidea</taxon>
        <taxon>Cerambycidae</taxon>
        <taxon>Lepturinae</taxon>
        <taxon>Rhagiini</taxon>
        <taxon>Rhamnusium</taxon>
    </lineage>
</organism>
<evidence type="ECO:0000256" key="10">
    <source>
        <dbReference type="ARBA" id="ARBA00023004"/>
    </source>
</evidence>
<evidence type="ECO:0000256" key="12">
    <source>
        <dbReference type="ARBA" id="ARBA00023136"/>
    </source>
</evidence>
<keyword evidence="10" id="KW-0408">Iron</keyword>
<evidence type="ECO:0000313" key="14">
    <source>
        <dbReference type="Proteomes" id="UP001162156"/>
    </source>
</evidence>
<keyword evidence="7" id="KW-0256">Endoplasmic reticulum</keyword>
<keyword evidence="9" id="KW-0560">Oxidoreductase</keyword>
<evidence type="ECO:0000313" key="13">
    <source>
        <dbReference type="EMBL" id="KAJ8928369.1"/>
    </source>
</evidence>
<name>A0AAV8WPJ9_9CUCU</name>
<evidence type="ECO:0000256" key="1">
    <source>
        <dbReference type="ARBA" id="ARBA00001971"/>
    </source>
</evidence>
<comment type="similarity">
    <text evidence="4">Belongs to the cytochrome P450 family.</text>
</comment>
<evidence type="ECO:0000256" key="8">
    <source>
        <dbReference type="ARBA" id="ARBA00022848"/>
    </source>
</evidence>
<accession>A0AAV8WPJ9</accession>
<evidence type="ECO:0000256" key="7">
    <source>
        <dbReference type="ARBA" id="ARBA00022824"/>
    </source>
</evidence>